<reference evidence="4" key="1">
    <citation type="submission" date="2012-02" db="EMBL/GenBank/DDBJ databases">
        <title>15-hydroxyprostaglandin dehydrogenase gene of Delia antiqua cloning and sequence analysis.</title>
        <authorList>
            <person name="Chen C."/>
        </authorList>
    </citation>
    <scope>NUCLEOTIDE SEQUENCE</scope>
</reference>
<accession>I6R9A2</accession>
<dbReference type="SUPFAM" id="SSF51735">
    <property type="entry name" value="NAD(P)-binding Rossmann-fold domains"/>
    <property type="match status" value="1"/>
</dbReference>
<dbReference type="PRINTS" id="PR00080">
    <property type="entry name" value="SDRFAMILY"/>
</dbReference>
<dbReference type="InterPro" id="IPR036291">
    <property type="entry name" value="NAD(P)-bd_dom_sf"/>
</dbReference>
<evidence type="ECO:0000256" key="2">
    <source>
        <dbReference type="ARBA" id="ARBA00023002"/>
    </source>
</evidence>
<dbReference type="PROSITE" id="PS00061">
    <property type="entry name" value="ADH_SHORT"/>
    <property type="match status" value="1"/>
</dbReference>
<dbReference type="InterPro" id="IPR020904">
    <property type="entry name" value="Sc_DH/Rdtase_CS"/>
</dbReference>
<dbReference type="CDD" id="cd05323">
    <property type="entry name" value="ADH_SDR_c_like"/>
    <property type="match status" value="1"/>
</dbReference>
<dbReference type="InterPro" id="IPR002426">
    <property type="entry name" value="ADH_Ceratitis-type"/>
</dbReference>
<proteinExistence type="evidence at transcript level"/>
<organism evidence="4">
    <name type="scientific">Delia antiqua</name>
    <name type="common">onion fly</name>
    <dbReference type="NCBI Taxonomy" id="265456"/>
    <lineage>
        <taxon>Eukaryota</taxon>
        <taxon>Metazoa</taxon>
        <taxon>Ecdysozoa</taxon>
        <taxon>Arthropoda</taxon>
        <taxon>Hexapoda</taxon>
        <taxon>Insecta</taxon>
        <taxon>Pterygota</taxon>
        <taxon>Neoptera</taxon>
        <taxon>Endopterygota</taxon>
        <taxon>Diptera</taxon>
        <taxon>Brachycera</taxon>
        <taxon>Muscomorpha</taxon>
        <taxon>Muscoidea</taxon>
        <taxon>Anthomyiidae</taxon>
        <taxon>Anthomyiinae</taxon>
        <taxon>Delia</taxon>
    </lineage>
</organism>
<dbReference type="PRINTS" id="PR01167">
    <property type="entry name" value="INSADHFAMILY"/>
</dbReference>
<protein>
    <submittedName>
        <fullName evidence="4">15-hydroxyprostaglandin dehydrogenase</fullName>
    </submittedName>
</protein>
<evidence type="ECO:0000256" key="1">
    <source>
        <dbReference type="ARBA" id="ARBA00006484"/>
    </source>
</evidence>
<sequence>MGSFISTLFKFPIHKKNFTKMFDWTNKNCVYVGGFSGIGYQVRQMIMQKPIKYLIICSRMENVEYLKKLQAINTSVKVMFVQMNVADHSSIVKAVKQVVGICGHVDVLINGVGVLADKDVDTTVAVNLTGLINTTLLMMPYMDKTQSGQGGMVVNIASVYGLEPGPAFSVYSAAKHGVIGFTRSMADNHYYHKTGVAFMCICPGMTSTELMMNKRDMNWMKWVPHSEELWNTVVEAKMQTPEECAVNFINIMEEYKNGGIYICSVGGMKEVVPTVY</sequence>
<dbReference type="AlphaFoldDB" id="I6R9A2"/>
<comment type="similarity">
    <text evidence="1 3">Belongs to the short-chain dehydrogenases/reductases (SDR) family.</text>
</comment>
<dbReference type="GO" id="GO:0004022">
    <property type="term" value="F:alcohol dehydrogenase (NAD+) activity"/>
    <property type="evidence" value="ECO:0007669"/>
    <property type="project" value="InterPro"/>
</dbReference>
<dbReference type="GO" id="GO:0005737">
    <property type="term" value="C:cytoplasm"/>
    <property type="evidence" value="ECO:0007669"/>
    <property type="project" value="TreeGrafter"/>
</dbReference>
<dbReference type="PANTHER" id="PTHR44229:SF8">
    <property type="entry name" value="ALCOHOL DEHYDROGENASE-RELATED"/>
    <property type="match status" value="1"/>
</dbReference>
<evidence type="ECO:0000256" key="3">
    <source>
        <dbReference type="RuleBase" id="RU000363"/>
    </source>
</evidence>
<keyword evidence="2" id="KW-0560">Oxidoreductase</keyword>
<dbReference type="PANTHER" id="PTHR44229">
    <property type="entry name" value="15-HYDROXYPROSTAGLANDIN DEHYDROGENASE [NAD(+)]"/>
    <property type="match status" value="1"/>
</dbReference>
<name>I6R9A2_9MUSC</name>
<dbReference type="Gene3D" id="3.40.50.720">
    <property type="entry name" value="NAD(P)-binding Rossmann-like Domain"/>
    <property type="match status" value="1"/>
</dbReference>
<dbReference type="FunFam" id="3.40.50.720:FF:000149">
    <property type="entry name" value="15-hydroxyprostaglandin dehydrogenase [NAD(+)]"/>
    <property type="match status" value="1"/>
</dbReference>
<dbReference type="EMBL" id="JQ666006">
    <property type="protein sequence ID" value="AFM46218.1"/>
    <property type="molecule type" value="mRNA"/>
</dbReference>
<evidence type="ECO:0000313" key="4">
    <source>
        <dbReference type="EMBL" id="AFM46218.1"/>
    </source>
</evidence>
<dbReference type="PRINTS" id="PR01169">
    <property type="entry name" value="CERATITISADH"/>
</dbReference>
<dbReference type="InterPro" id="IPR002347">
    <property type="entry name" value="SDR_fam"/>
</dbReference>
<dbReference type="Pfam" id="PF00106">
    <property type="entry name" value="adh_short"/>
    <property type="match status" value="1"/>
</dbReference>